<dbReference type="Proteomes" id="UP000308917">
    <property type="component" value="Unassembled WGS sequence"/>
</dbReference>
<keyword evidence="2" id="KW-0813">Transport</keyword>
<dbReference type="NCBIfam" id="TIGR00901">
    <property type="entry name" value="2A0125"/>
    <property type="match status" value="1"/>
</dbReference>
<dbReference type="RefSeq" id="WP_136574435.1">
    <property type="nucleotide sequence ID" value="NZ_STFG01000020.1"/>
</dbReference>
<proteinExistence type="predicted"/>
<gene>
    <name evidence="8" type="ORF">E9531_14200</name>
</gene>
<accession>A0A4S8EX95</accession>
<protein>
    <submittedName>
        <fullName evidence="8">AmpG family muropeptide MFS transporter</fullName>
    </submittedName>
</protein>
<keyword evidence="4 6" id="KW-1133">Transmembrane helix</keyword>
<dbReference type="PANTHER" id="PTHR12778">
    <property type="entry name" value="SOLUTE CARRIER FAMILY 33 ACETYL-COA TRANSPORTER -RELATED"/>
    <property type="match status" value="1"/>
</dbReference>
<dbReference type="OrthoDB" id="9787815at2"/>
<keyword evidence="3 6" id="KW-0812">Transmembrane</keyword>
<feature type="transmembrane region" description="Helical" evidence="6">
    <location>
        <begin position="94"/>
        <end position="111"/>
    </location>
</feature>
<feature type="transmembrane region" description="Helical" evidence="6">
    <location>
        <begin position="369"/>
        <end position="392"/>
    </location>
</feature>
<dbReference type="Pfam" id="PF07690">
    <property type="entry name" value="MFS_1"/>
    <property type="match status" value="2"/>
</dbReference>
<comment type="caution">
    <text evidence="8">The sequence shown here is derived from an EMBL/GenBank/DDBJ whole genome shotgun (WGS) entry which is preliminary data.</text>
</comment>
<feature type="transmembrane region" description="Helical" evidence="6">
    <location>
        <begin position="240"/>
        <end position="260"/>
    </location>
</feature>
<evidence type="ECO:0000256" key="1">
    <source>
        <dbReference type="ARBA" id="ARBA00004141"/>
    </source>
</evidence>
<evidence type="ECO:0000256" key="4">
    <source>
        <dbReference type="ARBA" id="ARBA00022989"/>
    </source>
</evidence>
<keyword evidence="9" id="KW-1185">Reference proteome</keyword>
<evidence type="ECO:0000313" key="8">
    <source>
        <dbReference type="EMBL" id="THT98474.1"/>
    </source>
</evidence>
<feature type="transmembrane region" description="Helical" evidence="6">
    <location>
        <begin position="398"/>
        <end position="418"/>
    </location>
</feature>
<feature type="transmembrane region" description="Helical" evidence="6">
    <location>
        <begin position="184"/>
        <end position="205"/>
    </location>
</feature>
<dbReference type="GO" id="GO:0016020">
    <property type="term" value="C:membrane"/>
    <property type="evidence" value="ECO:0007669"/>
    <property type="project" value="UniProtKB-SubCell"/>
</dbReference>
<evidence type="ECO:0000256" key="6">
    <source>
        <dbReference type="SAM" id="Phobius"/>
    </source>
</evidence>
<sequence>MTSSVTARTLLDSLRPYLEKAPLAALLLGITSGFPAAMIGATLTTRLAQHGISKQSVMAFSLAFLAYNLKFLWAPAVDRFRLPVIARFGQRRSWLWFSAAMLVVSLCLLGSTDPATNLRTVAIYAVMTGVAGATLDIVIDAYRIESLSIAQLGAGSGMSQYGWRIGAATAGALALIIAEHASWTVAYIGCSIFVLPALFVTLWLGEPYRSNTINQKKSKLASIASAVFDPLRDFFMRRGAILVLLFVLLHKIGDTLANLSVRLLLEELQFSNTEIATYDILFGFIATLFGIFVGGLLYRRVGLKHSVLISLILMAVSNLSFAVLAHIGHSNLMLAFTMGFENFASGIGGVAIVAYFSAMCNLAFTASQYALLSAAASIAGRLLTGTSAGSLIENFGFINFYLFTTILALPGLLIYLILMKFNFVESSISRP</sequence>
<feature type="transmembrane region" description="Helical" evidence="6">
    <location>
        <begin position="161"/>
        <end position="178"/>
    </location>
</feature>
<evidence type="ECO:0000313" key="9">
    <source>
        <dbReference type="Proteomes" id="UP000308917"/>
    </source>
</evidence>
<dbReference type="InterPro" id="IPR036259">
    <property type="entry name" value="MFS_trans_sf"/>
</dbReference>
<name>A0A4S8EX95_9BURK</name>
<dbReference type="AlphaFoldDB" id="A0A4S8EX95"/>
<dbReference type="SUPFAM" id="SSF103473">
    <property type="entry name" value="MFS general substrate transporter"/>
    <property type="match status" value="1"/>
</dbReference>
<dbReference type="Gene3D" id="1.20.1250.20">
    <property type="entry name" value="MFS general substrate transporter like domains"/>
    <property type="match status" value="1"/>
</dbReference>
<feature type="transmembrane region" description="Helical" evidence="6">
    <location>
        <begin position="55"/>
        <end position="73"/>
    </location>
</feature>
<feature type="transmembrane region" description="Helical" evidence="6">
    <location>
        <begin position="307"/>
        <end position="327"/>
    </location>
</feature>
<feature type="domain" description="Major facilitator superfamily (MFS) profile" evidence="7">
    <location>
        <begin position="21"/>
        <end position="422"/>
    </location>
</feature>
<evidence type="ECO:0000256" key="5">
    <source>
        <dbReference type="ARBA" id="ARBA00023136"/>
    </source>
</evidence>
<dbReference type="InterPro" id="IPR011701">
    <property type="entry name" value="MFS"/>
</dbReference>
<feature type="transmembrane region" description="Helical" evidence="6">
    <location>
        <begin position="21"/>
        <end position="43"/>
    </location>
</feature>
<feature type="transmembrane region" description="Helical" evidence="6">
    <location>
        <begin position="123"/>
        <end position="141"/>
    </location>
</feature>
<dbReference type="InterPro" id="IPR004752">
    <property type="entry name" value="AmpG_permease/AT-1"/>
</dbReference>
<evidence type="ECO:0000256" key="3">
    <source>
        <dbReference type="ARBA" id="ARBA00022692"/>
    </source>
</evidence>
<comment type="subcellular location">
    <subcellularLocation>
        <location evidence="1">Membrane</location>
        <topology evidence="1">Multi-pass membrane protein</topology>
    </subcellularLocation>
</comment>
<dbReference type="PROSITE" id="PS50850">
    <property type="entry name" value="MFS"/>
    <property type="match status" value="1"/>
</dbReference>
<dbReference type="InterPro" id="IPR020846">
    <property type="entry name" value="MFS_dom"/>
</dbReference>
<evidence type="ECO:0000259" key="7">
    <source>
        <dbReference type="PROSITE" id="PS50850"/>
    </source>
</evidence>
<reference evidence="8 9" key="1">
    <citation type="journal article" date="2015" name="Antonie Van Leeuwenhoek">
        <title>Lampropedia puyangensis sp. nov., isolated from symptomatic bark of Populus ? euramericana canker and emended description of Lampropedia hyalina (Ehrenberg 1832) Lee et al. 2004.</title>
        <authorList>
            <person name="Li Y."/>
            <person name="Wang T."/>
            <person name="Piao C.G."/>
            <person name="Wang L.F."/>
            <person name="Tian G.Z."/>
            <person name="Zhu T.H."/>
            <person name="Guo M.W."/>
        </authorList>
    </citation>
    <scope>NUCLEOTIDE SEQUENCE [LARGE SCALE GENOMIC DNA]</scope>
    <source>
        <strain evidence="8 9">2-bin</strain>
    </source>
</reference>
<organism evidence="8 9">
    <name type="scientific">Lampropedia puyangensis</name>
    <dbReference type="NCBI Taxonomy" id="1330072"/>
    <lineage>
        <taxon>Bacteria</taxon>
        <taxon>Pseudomonadati</taxon>
        <taxon>Pseudomonadota</taxon>
        <taxon>Betaproteobacteria</taxon>
        <taxon>Burkholderiales</taxon>
        <taxon>Comamonadaceae</taxon>
        <taxon>Lampropedia</taxon>
    </lineage>
</organism>
<feature type="transmembrane region" description="Helical" evidence="6">
    <location>
        <begin position="333"/>
        <end position="357"/>
    </location>
</feature>
<evidence type="ECO:0000256" key="2">
    <source>
        <dbReference type="ARBA" id="ARBA00022448"/>
    </source>
</evidence>
<dbReference type="GO" id="GO:0022857">
    <property type="term" value="F:transmembrane transporter activity"/>
    <property type="evidence" value="ECO:0007669"/>
    <property type="project" value="InterPro"/>
</dbReference>
<feature type="transmembrane region" description="Helical" evidence="6">
    <location>
        <begin position="280"/>
        <end position="298"/>
    </location>
</feature>
<keyword evidence="5 6" id="KW-0472">Membrane</keyword>
<dbReference type="PANTHER" id="PTHR12778:SF10">
    <property type="entry name" value="MAJOR FACILITATOR SUPERFAMILY DOMAIN-CONTAINING PROTEIN 3"/>
    <property type="match status" value="1"/>
</dbReference>
<dbReference type="EMBL" id="STFG01000020">
    <property type="protein sequence ID" value="THT98474.1"/>
    <property type="molecule type" value="Genomic_DNA"/>
</dbReference>